<evidence type="ECO:0000259" key="17">
    <source>
        <dbReference type="Pfam" id="PF08245"/>
    </source>
</evidence>
<evidence type="ECO:0000256" key="3">
    <source>
        <dbReference type="ARBA" id="ARBA00012211"/>
    </source>
</evidence>
<feature type="binding site" evidence="14">
    <location>
        <begin position="123"/>
        <end position="129"/>
    </location>
    <ligand>
        <name>ATP</name>
        <dbReference type="ChEBI" id="CHEBI:30616"/>
    </ligand>
</feature>
<evidence type="ECO:0000256" key="1">
    <source>
        <dbReference type="ARBA" id="ARBA00004496"/>
    </source>
</evidence>
<dbReference type="InterPro" id="IPR004101">
    <property type="entry name" value="Mur_ligase_C"/>
</dbReference>
<protein>
    <recommendedName>
        <fullName evidence="3 14">UDP-N-acetylmuramate--L-alanine ligase</fullName>
        <ecNumber evidence="3 14">6.3.2.8</ecNumber>
    </recommendedName>
    <alternativeName>
        <fullName evidence="14">UDP-N-acetylmuramoyl-L-alanine synthetase</fullName>
    </alternativeName>
</protein>
<keyword evidence="4 14" id="KW-0963">Cytoplasm</keyword>
<evidence type="ECO:0000256" key="12">
    <source>
        <dbReference type="ARBA" id="ARBA00023316"/>
    </source>
</evidence>
<dbReference type="GO" id="GO:0005737">
    <property type="term" value="C:cytoplasm"/>
    <property type="evidence" value="ECO:0007669"/>
    <property type="project" value="UniProtKB-SubCell"/>
</dbReference>
<dbReference type="NCBIfam" id="TIGR01082">
    <property type="entry name" value="murC"/>
    <property type="match status" value="1"/>
</dbReference>
<dbReference type="InterPro" id="IPR050061">
    <property type="entry name" value="MurCDEF_pg_biosynth"/>
</dbReference>
<dbReference type="GO" id="GO:0008763">
    <property type="term" value="F:UDP-N-acetylmuramate-L-alanine ligase activity"/>
    <property type="evidence" value="ECO:0007669"/>
    <property type="project" value="UniProtKB-UniRule"/>
</dbReference>
<dbReference type="InterPro" id="IPR000713">
    <property type="entry name" value="Mur_ligase_N"/>
</dbReference>
<keyword evidence="11 14" id="KW-0131">Cell cycle</keyword>
<dbReference type="SUPFAM" id="SSF53623">
    <property type="entry name" value="MurD-like peptide ligases, catalytic domain"/>
    <property type="match status" value="1"/>
</dbReference>
<sequence>MQNKCEELKKHLKPGKRVHLIGIGGVSMRPLGLVLQGMGLTVTGSDMNSSVSTDELIAKGIQVYIGHRQENIRGADCIIRTAAAHNDNPEIAAARVAGIPVFERAQAWGVIMQAYKNAVCVAGTHGKTTTTSMVTHILMEANVDPTVMIGGYLPLLRAGHRVGQGDTIILESCEYCDSFLNFFPTLSVILNIEADHLDYFKDLTDIQKSFRKFAQLSSGGILANGDDPHVVEALKGLDYVSFGLNPNNRVHGENIHPDWRHLDVYCDGAFYTHLDLNVLGRHNALNAIGAAGAAWMLGIPGEAVTRGLAAFSGAERRMQYKGSYRGADIYDDYAHHPDELAATIDAVATMHYDRVILAFQPHTYTRTRALFSDFVRQLKRVDKVVLAEIYAARERNTVGISSKDLADQIPGAVYCETLPEVTSYLGSIAREGDVILTVGAGDIYRAGEALLKDAN</sequence>
<evidence type="ECO:0000313" key="19">
    <source>
        <dbReference type="Proteomes" id="UP000886796"/>
    </source>
</evidence>
<evidence type="ECO:0000256" key="10">
    <source>
        <dbReference type="ARBA" id="ARBA00022984"/>
    </source>
</evidence>
<name>A0A9D1CM33_9FIRM</name>
<dbReference type="Gene3D" id="3.40.50.720">
    <property type="entry name" value="NAD(P)-binding Rossmann-like Domain"/>
    <property type="match status" value="1"/>
</dbReference>
<evidence type="ECO:0000256" key="7">
    <source>
        <dbReference type="ARBA" id="ARBA00022741"/>
    </source>
</evidence>
<keyword evidence="10 14" id="KW-0573">Peptidoglycan synthesis</keyword>
<feature type="domain" description="Mur ligase central" evidence="17">
    <location>
        <begin position="121"/>
        <end position="294"/>
    </location>
</feature>
<dbReference type="Proteomes" id="UP000886796">
    <property type="component" value="Unassembled WGS sequence"/>
</dbReference>
<dbReference type="Pfam" id="PF08245">
    <property type="entry name" value="Mur_ligase_M"/>
    <property type="match status" value="1"/>
</dbReference>
<organism evidence="18 19">
    <name type="scientific">Candidatus Faecousia excrementigallinarum</name>
    <dbReference type="NCBI Taxonomy" id="2840806"/>
    <lineage>
        <taxon>Bacteria</taxon>
        <taxon>Bacillati</taxon>
        <taxon>Bacillota</taxon>
        <taxon>Clostridia</taxon>
        <taxon>Eubacteriales</taxon>
        <taxon>Oscillospiraceae</taxon>
        <taxon>Faecousia</taxon>
    </lineage>
</organism>
<dbReference type="GO" id="GO:0051301">
    <property type="term" value="P:cell division"/>
    <property type="evidence" value="ECO:0007669"/>
    <property type="project" value="UniProtKB-KW"/>
</dbReference>
<comment type="subcellular location">
    <subcellularLocation>
        <location evidence="1 14">Cytoplasm</location>
    </subcellularLocation>
</comment>
<evidence type="ECO:0000259" key="15">
    <source>
        <dbReference type="Pfam" id="PF01225"/>
    </source>
</evidence>
<accession>A0A9D1CM33</accession>
<keyword evidence="12 14" id="KW-0961">Cell wall biogenesis/degradation</keyword>
<reference evidence="18" key="2">
    <citation type="journal article" date="2021" name="PeerJ">
        <title>Extensive microbial diversity within the chicken gut microbiome revealed by metagenomics and culture.</title>
        <authorList>
            <person name="Gilroy R."/>
            <person name="Ravi A."/>
            <person name="Getino M."/>
            <person name="Pursley I."/>
            <person name="Horton D.L."/>
            <person name="Alikhan N.F."/>
            <person name="Baker D."/>
            <person name="Gharbi K."/>
            <person name="Hall N."/>
            <person name="Watson M."/>
            <person name="Adriaenssens E.M."/>
            <person name="Foster-Nyarko E."/>
            <person name="Jarju S."/>
            <person name="Secka A."/>
            <person name="Antonio M."/>
            <person name="Oren A."/>
            <person name="Chaudhuri R.R."/>
            <person name="La Ragione R."/>
            <person name="Hildebrand F."/>
            <person name="Pallen M.J."/>
        </authorList>
    </citation>
    <scope>NUCLEOTIDE SEQUENCE</scope>
    <source>
        <strain evidence="18">13361</strain>
    </source>
</reference>
<comment type="function">
    <text evidence="14">Cell wall formation.</text>
</comment>
<evidence type="ECO:0000256" key="4">
    <source>
        <dbReference type="ARBA" id="ARBA00022490"/>
    </source>
</evidence>
<dbReference type="GO" id="GO:0071555">
    <property type="term" value="P:cell wall organization"/>
    <property type="evidence" value="ECO:0007669"/>
    <property type="project" value="UniProtKB-KW"/>
</dbReference>
<evidence type="ECO:0000256" key="11">
    <source>
        <dbReference type="ARBA" id="ARBA00023306"/>
    </source>
</evidence>
<evidence type="ECO:0000256" key="8">
    <source>
        <dbReference type="ARBA" id="ARBA00022840"/>
    </source>
</evidence>
<keyword evidence="7 14" id="KW-0547">Nucleotide-binding</keyword>
<dbReference type="GO" id="GO:0009252">
    <property type="term" value="P:peptidoglycan biosynthetic process"/>
    <property type="evidence" value="ECO:0007669"/>
    <property type="project" value="UniProtKB-UniRule"/>
</dbReference>
<comment type="pathway">
    <text evidence="2 14">Cell wall biogenesis; peptidoglycan biosynthesis.</text>
</comment>
<dbReference type="Pfam" id="PF02875">
    <property type="entry name" value="Mur_ligase_C"/>
    <property type="match status" value="1"/>
</dbReference>
<keyword evidence="8 14" id="KW-0067">ATP-binding</keyword>
<dbReference type="HAMAP" id="MF_00046">
    <property type="entry name" value="MurC"/>
    <property type="match status" value="1"/>
</dbReference>
<dbReference type="InterPro" id="IPR005758">
    <property type="entry name" value="UDP-N-AcMur_Ala_ligase_MurC"/>
</dbReference>
<comment type="catalytic activity">
    <reaction evidence="13 14">
        <text>UDP-N-acetyl-alpha-D-muramate + L-alanine + ATP = UDP-N-acetyl-alpha-D-muramoyl-L-alanine + ADP + phosphate + H(+)</text>
        <dbReference type="Rhea" id="RHEA:23372"/>
        <dbReference type="ChEBI" id="CHEBI:15378"/>
        <dbReference type="ChEBI" id="CHEBI:30616"/>
        <dbReference type="ChEBI" id="CHEBI:43474"/>
        <dbReference type="ChEBI" id="CHEBI:57972"/>
        <dbReference type="ChEBI" id="CHEBI:70757"/>
        <dbReference type="ChEBI" id="CHEBI:83898"/>
        <dbReference type="ChEBI" id="CHEBI:456216"/>
        <dbReference type="EC" id="6.3.2.8"/>
    </reaction>
</comment>
<evidence type="ECO:0000256" key="2">
    <source>
        <dbReference type="ARBA" id="ARBA00004752"/>
    </source>
</evidence>
<comment type="caution">
    <text evidence="18">The sequence shown here is derived from an EMBL/GenBank/DDBJ whole genome shotgun (WGS) entry which is preliminary data.</text>
</comment>
<evidence type="ECO:0000256" key="5">
    <source>
        <dbReference type="ARBA" id="ARBA00022598"/>
    </source>
</evidence>
<evidence type="ECO:0000313" key="18">
    <source>
        <dbReference type="EMBL" id="HIQ67882.1"/>
    </source>
</evidence>
<comment type="similarity">
    <text evidence="14">Belongs to the MurCDEF family.</text>
</comment>
<dbReference type="Pfam" id="PF01225">
    <property type="entry name" value="Mur_ligase"/>
    <property type="match status" value="1"/>
</dbReference>
<dbReference type="EMBL" id="DVFK01000073">
    <property type="protein sequence ID" value="HIQ67882.1"/>
    <property type="molecule type" value="Genomic_DNA"/>
</dbReference>
<dbReference type="PANTHER" id="PTHR43445:SF3">
    <property type="entry name" value="UDP-N-ACETYLMURAMATE--L-ALANINE LIGASE"/>
    <property type="match status" value="1"/>
</dbReference>
<dbReference type="Gene3D" id="3.40.1190.10">
    <property type="entry name" value="Mur-like, catalytic domain"/>
    <property type="match status" value="1"/>
</dbReference>
<dbReference type="SUPFAM" id="SSF53244">
    <property type="entry name" value="MurD-like peptide ligases, peptide-binding domain"/>
    <property type="match status" value="1"/>
</dbReference>
<proteinExistence type="inferred from homology"/>
<dbReference type="PANTHER" id="PTHR43445">
    <property type="entry name" value="UDP-N-ACETYLMURAMATE--L-ALANINE LIGASE-RELATED"/>
    <property type="match status" value="1"/>
</dbReference>
<dbReference type="GO" id="GO:0005524">
    <property type="term" value="F:ATP binding"/>
    <property type="evidence" value="ECO:0007669"/>
    <property type="project" value="UniProtKB-UniRule"/>
</dbReference>
<evidence type="ECO:0000259" key="16">
    <source>
        <dbReference type="Pfam" id="PF02875"/>
    </source>
</evidence>
<dbReference type="EC" id="6.3.2.8" evidence="3 14"/>
<dbReference type="GO" id="GO:0008360">
    <property type="term" value="P:regulation of cell shape"/>
    <property type="evidence" value="ECO:0007669"/>
    <property type="project" value="UniProtKB-KW"/>
</dbReference>
<evidence type="ECO:0000256" key="14">
    <source>
        <dbReference type="HAMAP-Rule" id="MF_00046"/>
    </source>
</evidence>
<keyword evidence="9 14" id="KW-0133">Cell shape</keyword>
<dbReference type="Gene3D" id="3.90.190.20">
    <property type="entry name" value="Mur ligase, C-terminal domain"/>
    <property type="match status" value="1"/>
</dbReference>
<dbReference type="InterPro" id="IPR036615">
    <property type="entry name" value="Mur_ligase_C_dom_sf"/>
</dbReference>
<evidence type="ECO:0000256" key="9">
    <source>
        <dbReference type="ARBA" id="ARBA00022960"/>
    </source>
</evidence>
<feature type="domain" description="Mur ligase N-terminal catalytic" evidence="15">
    <location>
        <begin position="18"/>
        <end position="115"/>
    </location>
</feature>
<evidence type="ECO:0000256" key="6">
    <source>
        <dbReference type="ARBA" id="ARBA00022618"/>
    </source>
</evidence>
<dbReference type="InterPro" id="IPR013221">
    <property type="entry name" value="Mur_ligase_cen"/>
</dbReference>
<dbReference type="AlphaFoldDB" id="A0A9D1CM33"/>
<gene>
    <name evidence="14 18" type="primary">murC</name>
    <name evidence="18" type="ORF">IAB74_05190</name>
</gene>
<keyword evidence="5 14" id="KW-0436">Ligase</keyword>
<dbReference type="SUPFAM" id="SSF51984">
    <property type="entry name" value="MurCD N-terminal domain"/>
    <property type="match status" value="1"/>
</dbReference>
<reference evidence="18" key="1">
    <citation type="submission" date="2020-10" db="EMBL/GenBank/DDBJ databases">
        <authorList>
            <person name="Gilroy R."/>
        </authorList>
    </citation>
    <scope>NUCLEOTIDE SEQUENCE</scope>
    <source>
        <strain evidence="18">13361</strain>
    </source>
</reference>
<evidence type="ECO:0000256" key="13">
    <source>
        <dbReference type="ARBA" id="ARBA00047833"/>
    </source>
</evidence>
<feature type="domain" description="Mur ligase C-terminal" evidence="16">
    <location>
        <begin position="316"/>
        <end position="441"/>
    </location>
</feature>
<dbReference type="InterPro" id="IPR036565">
    <property type="entry name" value="Mur-like_cat_sf"/>
</dbReference>
<keyword evidence="6 14" id="KW-0132">Cell division</keyword>